<name>B1C5W4_9FIRM</name>
<evidence type="ECO:0000313" key="1">
    <source>
        <dbReference type="EMBL" id="EDS73533.1"/>
    </source>
</evidence>
<protein>
    <submittedName>
        <fullName evidence="1">Uncharacterized protein</fullName>
    </submittedName>
</protein>
<proteinExistence type="predicted"/>
<dbReference type="AlphaFoldDB" id="B1C5W4"/>
<accession>B1C5W4</accession>
<keyword evidence="2" id="KW-1185">Reference proteome</keyword>
<dbReference type="EMBL" id="ABIL02000003">
    <property type="protein sequence ID" value="EDS73533.1"/>
    <property type="molecule type" value="Genomic_DNA"/>
</dbReference>
<reference evidence="1" key="1">
    <citation type="submission" date="2008-01" db="EMBL/GenBank/DDBJ databases">
        <authorList>
            <person name="Fulton L."/>
            <person name="Clifton S."/>
            <person name="Fulton B."/>
            <person name="Xu J."/>
            <person name="Minx P."/>
            <person name="Pepin K.H."/>
            <person name="Johnson M."/>
            <person name="Thiruvilangam P."/>
            <person name="Bhonagiri V."/>
            <person name="Nash W.E."/>
            <person name="Mardis E.R."/>
            <person name="Wilson R.K."/>
        </authorList>
    </citation>
    <scope>NUCLEOTIDE SEQUENCE [LARGE SCALE GENOMIC DNA]</scope>
    <source>
        <strain evidence="1">DSM 17244</strain>
    </source>
</reference>
<dbReference type="STRING" id="445971.ANASTE_00102"/>
<dbReference type="Proteomes" id="UP000005178">
    <property type="component" value="Unassembled WGS sequence"/>
</dbReference>
<comment type="caution">
    <text evidence="1">The sequence shown here is derived from an EMBL/GenBank/DDBJ whole genome shotgun (WGS) entry which is preliminary data.</text>
</comment>
<dbReference type="HOGENOM" id="CLU_3113953_0_0_9"/>
<gene>
    <name evidence="1" type="ORF">ANASTE_00102</name>
</gene>
<reference evidence="1" key="2">
    <citation type="submission" date="2013-08" db="EMBL/GenBank/DDBJ databases">
        <title>Draft genome sequence of Anaerofustis stercorihominis (DSM 17244).</title>
        <authorList>
            <person name="Sudarsanam P."/>
            <person name="Ley R."/>
            <person name="Guruge J."/>
            <person name="Turnbaugh P.J."/>
            <person name="Mahowald M."/>
            <person name="Liep D."/>
            <person name="Gordon J."/>
        </authorList>
    </citation>
    <scope>NUCLEOTIDE SEQUENCE</scope>
    <source>
        <strain evidence="1">DSM 17244</strain>
    </source>
</reference>
<evidence type="ECO:0000313" key="2">
    <source>
        <dbReference type="Proteomes" id="UP000005178"/>
    </source>
</evidence>
<organism evidence="1 2">
    <name type="scientific">Anaerofustis stercorihominis DSM 17244</name>
    <dbReference type="NCBI Taxonomy" id="445971"/>
    <lineage>
        <taxon>Bacteria</taxon>
        <taxon>Bacillati</taxon>
        <taxon>Bacillota</taxon>
        <taxon>Clostridia</taxon>
        <taxon>Eubacteriales</taxon>
        <taxon>Eubacteriaceae</taxon>
        <taxon>Anaerofustis</taxon>
    </lineage>
</organism>
<sequence length="50" mass="6138">MIHNNLKNNAAYEIKDFYIFYLSIIFFNSDKKDFPCILEKRYFIIKINDI</sequence>